<dbReference type="InterPro" id="IPR018060">
    <property type="entry name" value="HTH_AraC"/>
</dbReference>
<evidence type="ECO:0000256" key="2">
    <source>
        <dbReference type="ARBA" id="ARBA00008711"/>
    </source>
</evidence>
<dbReference type="PANTHER" id="PTHR10815:SF13">
    <property type="entry name" value="METHYLATED-DNA--PROTEIN-CYSTEINE METHYLTRANSFERASE"/>
    <property type="match status" value="1"/>
</dbReference>
<dbReference type="SMART" id="SM00342">
    <property type="entry name" value="HTH_ARAC"/>
    <property type="match status" value="1"/>
</dbReference>
<dbReference type="EMBL" id="FOZZ01000006">
    <property type="protein sequence ID" value="SFS86886.1"/>
    <property type="molecule type" value="Genomic_DNA"/>
</dbReference>
<keyword evidence="4 12" id="KW-0489">Methyltransferase</keyword>
<proteinExistence type="inferred from homology"/>
<gene>
    <name evidence="12" type="ORF">SAMN05660206_10665</name>
</gene>
<dbReference type="Pfam" id="PF01035">
    <property type="entry name" value="DNA_binding_1"/>
    <property type="match status" value="1"/>
</dbReference>
<dbReference type="InterPro" id="IPR001497">
    <property type="entry name" value="MethylDNA_cys_MeTrfase_AS"/>
</dbReference>
<dbReference type="SUPFAM" id="SSF46689">
    <property type="entry name" value="Homeodomain-like"/>
    <property type="match status" value="2"/>
</dbReference>
<evidence type="ECO:0000256" key="10">
    <source>
        <dbReference type="ARBA" id="ARBA00049348"/>
    </source>
</evidence>
<dbReference type="Gene3D" id="3.30.160.70">
    <property type="entry name" value="Methylated DNA-protein cysteine methyltransferase domain"/>
    <property type="match status" value="1"/>
</dbReference>
<dbReference type="InterPro" id="IPR036217">
    <property type="entry name" value="MethylDNA_cys_MeTrfase_DNAb"/>
</dbReference>
<dbReference type="GO" id="GO:0006281">
    <property type="term" value="P:DNA repair"/>
    <property type="evidence" value="ECO:0007669"/>
    <property type="project" value="UniProtKB-KW"/>
</dbReference>
<dbReference type="InterPro" id="IPR036388">
    <property type="entry name" value="WH-like_DNA-bd_sf"/>
</dbReference>
<comment type="catalytic activity">
    <reaction evidence="10">
        <text>a 6-O-methyl-2'-deoxyguanosine in DNA + L-cysteinyl-[protein] = S-methyl-L-cysteinyl-[protein] + a 2'-deoxyguanosine in DNA</text>
        <dbReference type="Rhea" id="RHEA:24000"/>
        <dbReference type="Rhea" id="RHEA-COMP:10131"/>
        <dbReference type="Rhea" id="RHEA-COMP:10132"/>
        <dbReference type="Rhea" id="RHEA-COMP:11367"/>
        <dbReference type="Rhea" id="RHEA-COMP:11368"/>
        <dbReference type="ChEBI" id="CHEBI:29950"/>
        <dbReference type="ChEBI" id="CHEBI:82612"/>
        <dbReference type="ChEBI" id="CHEBI:85445"/>
        <dbReference type="ChEBI" id="CHEBI:85448"/>
        <dbReference type="EC" id="2.1.1.63"/>
    </reaction>
</comment>
<evidence type="ECO:0000256" key="7">
    <source>
        <dbReference type="ARBA" id="ARBA00023015"/>
    </source>
</evidence>
<evidence type="ECO:0000256" key="9">
    <source>
        <dbReference type="ARBA" id="ARBA00023204"/>
    </source>
</evidence>
<dbReference type="STRING" id="683125.SAMN05660206_10665"/>
<dbReference type="OrthoDB" id="9802228at2"/>
<evidence type="ECO:0000256" key="8">
    <source>
        <dbReference type="ARBA" id="ARBA00023163"/>
    </source>
</evidence>
<accession>A0A1I6TCH7</accession>
<dbReference type="Proteomes" id="UP000198785">
    <property type="component" value="Unassembled WGS sequence"/>
</dbReference>
<protein>
    <recommendedName>
        <fullName evidence="3">methylated-DNA--[protein]-cysteine S-methyltransferase</fullName>
        <ecNumber evidence="3">2.1.1.63</ecNumber>
    </recommendedName>
</protein>
<keyword evidence="5 12" id="KW-0808">Transferase</keyword>
<evidence type="ECO:0000256" key="1">
    <source>
        <dbReference type="ARBA" id="ARBA00001286"/>
    </source>
</evidence>
<dbReference type="Pfam" id="PF12833">
    <property type="entry name" value="HTH_18"/>
    <property type="match status" value="1"/>
</dbReference>
<dbReference type="GO" id="GO:0003908">
    <property type="term" value="F:methylated-DNA-[protein]-cysteine S-methyltransferase activity"/>
    <property type="evidence" value="ECO:0007669"/>
    <property type="project" value="UniProtKB-EC"/>
</dbReference>
<keyword evidence="8" id="KW-0804">Transcription</keyword>
<keyword evidence="13" id="KW-1185">Reference proteome</keyword>
<dbReference type="NCBIfam" id="TIGR00589">
    <property type="entry name" value="ogt"/>
    <property type="match status" value="1"/>
</dbReference>
<feature type="domain" description="HTH araC/xylS-type" evidence="11">
    <location>
        <begin position="14"/>
        <end position="112"/>
    </location>
</feature>
<evidence type="ECO:0000313" key="13">
    <source>
        <dbReference type="Proteomes" id="UP000198785"/>
    </source>
</evidence>
<dbReference type="RefSeq" id="WP_093365528.1">
    <property type="nucleotide sequence ID" value="NZ_FOZZ01000006.1"/>
</dbReference>
<comment type="similarity">
    <text evidence="2">Belongs to the MGMT family.</text>
</comment>
<dbReference type="AlphaFoldDB" id="A0A1I6TCH7"/>
<name>A0A1I6TCH7_9SPHI</name>
<dbReference type="SUPFAM" id="SSF53155">
    <property type="entry name" value="Methylated DNA-protein cysteine methyltransferase domain"/>
    <property type="match status" value="1"/>
</dbReference>
<keyword evidence="9" id="KW-0234">DNA repair</keyword>
<reference evidence="12 13" key="1">
    <citation type="submission" date="2016-10" db="EMBL/GenBank/DDBJ databases">
        <authorList>
            <person name="de Groot N.N."/>
        </authorList>
    </citation>
    <scope>NUCLEOTIDE SEQUENCE [LARGE SCALE GENOMIC DNA]</scope>
    <source>
        <strain evidence="12 13">DSM 22789</strain>
    </source>
</reference>
<dbReference type="PROSITE" id="PS00374">
    <property type="entry name" value="MGMT"/>
    <property type="match status" value="1"/>
</dbReference>
<dbReference type="Gene3D" id="1.10.10.10">
    <property type="entry name" value="Winged helix-like DNA-binding domain superfamily/Winged helix DNA-binding domain"/>
    <property type="match status" value="1"/>
</dbReference>
<dbReference type="InterPro" id="IPR036631">
    <property type="entry name" value="MGMT_N_sf"/>
</dbReference>
<organism evidence="12 13">
    <name type="scientific">Sphingobacterium wenxiniae</name>
    <dbReference type="NCBI Taxonomy" id="683125"/>
    <lineage>
        <taxon>Bacteria</taxon>
        <taxon>Pseudomonadati</taxon>
        <taxon>Bacteroidota</taxon>
        <taxon>Sphingobacteriia</taxon>
        <taxon>Sphingobacteriales</taxon>
        <taxon>Sphingobacteriaceae</taxon>
        <taxon>Sphingobacterium</taxon>
    </lineage>
</organism>
<comment type="catalytic activity">
    <reaction evidence="1">
        <text>a 4-O-methyl-thymidine in DNA + L-cysteinyl-[protein] = a thymidine in DNA + S-methyl-L-cysteinyl-[protein]</text>
        <dbReference type="Rhea" id="RHEA:53428"/>
        <dbReference type="Rhea" id="RHEA-COMP:10131"/>
        <dbReference type="Rhea" id="RHEA-COMP:10132"/>
        <dbReference type="Rhea" id="RHEA-COMP:13555"/>
        <dbReference type="Rhea" id="RHEA-COMP:13556"/>
        <dbReference type="ChEBI" id="CHEBI:29950"/>
        <dbReference type="ChEBI" id="CHEBI:82612"/>
        <dbReference type="ChEBI" id="CHEBI:137386"/>
        <dbReference type="ChEBI" id="CHEBI:137387"/>
        <dbReference type="EC" id="2.1.1.63"/>
    </reaction>
</comment>
<evidence type="ECO:0000256" key="5">
    <source>
        <dbReference type="ARBA" id="ARBA00022679"/>
    </source>
</evidence>
<dbReference type="GO" id="GO:0003700">
    <property type="term" value="F:DNA-binding transcription factor activity"/>
    <property type="evidence" value="ECO:0007669"/>
    <property type="project" value="InterPro"/>
</dbReference>
<dbReference type="PANTHER" id="PTHR10815">
    <property type="entry name" value="METHYLATED-DNA--PROTEIN-CYSTEINE METHYLTRANSFERASE"/>
    <property type="match status" value="1"/>
</dbReference>
<dbReference type="FunFam" id="1.10.10.10:FF:000214">
    <property type="entry name" value="Methylated-DNA--protein-cysteine methyltransferase"/>
    <property type="match status" value="1"/>
</dbReference>
<dbReference type="GO" id="GO:0032259">
    <property type="term" value="P:methylation"/>
    <property type="evidence" value="ECO:0007669"/>
    <property type="project" value="UniProtKB-KW"/>
</dbReference>
<evidence type="ECO:0000313" key="12">
    <source>
        <dbReference type="EMBL" id="SFS86886.1"/>
    </source>
</evidence>
<evidence type="ECO:0000256" key="4">
    <source>
        <dbReference type="ARBA" id="ARBA00022603"/>
    </source>
</evidence>
<sequence length="287" mass="32559">MENSQETLNYNRIAKAIAFVQQHYRSQPSLSEIAAHVHVSPDHFQRMFQEWAGVSPKKFLQYIGVNHAKKLLGQQQATLFDTSFALGMSSTSRLHDLFIQVEGMTPAEYKHGGKNLYISYNVYPTIFGDVLIASTVKGVCFVAFETEDIPLEKQLFSNFSQAKFVQQDQPMHQELLAFFKQDWKNLPQIKLHLRGTPFQLKVWEALLKIPTGKLSTYKEIATNIQHEKASRAVGTAIGSNPIAFLIPCHRVIQSSGLISGYRWGTERKSALIGWESALTYHEQNETI</sequence>
<dbReference type="Gene3D" id="1.10.10.60">
    <property type="entry name" value="Homeodomain-like"/>
    <property type="match status" value="1"/>
</dbReference>
<dbReference type="InterPro" id="IPR009057">
    <property type="entry name" value="Homeodomain-like_sf"/>
</dbReference>
<keyword evidence="7" id="KW-0805">Transcription regulation</keyword>
<evidence type="ECO:0000259" key="11">
    <source>
        <dbReference type="PROSITE" id="PS01124"/>
    </source>
</evidence>
<dbReference type="SUPFAM" id="SSF46767">
    <property type="entry name" value="Methylated DNA-protein cysteine methyltransferase, C-terminal domain"/>
    <property type="match status" value="1"/>
</dbReference>
<evidence type="ECO:0000256" key="3">
    <source>
        <dbReference type="ARBA" id="ARBA00011918"/>
    </source>
</evidence>
<evidence type="ECO:0000256" key="6">
    <source>
        <dbReference type="ARBA" id="ARBA00022763"/>
    </source>
</evidence>
<dbReference type="InterPro" id="IPR014048">
    <property type="entry name" value="MethylDNA_cys_MeTrfase_DNA-bd"/>
</dbReference>
<dbReference type="PROSITE" id="PS01124">
    <property type="entry name" value="HTH_ARAC_FAMILY_2"/>
    <property type="match status" value="1"/>
</dbReference>
<dbReference type="GO" id="GO:0043565">
    <property type="term" value="F:sequence-specific DNA binding"/>
    <property type="evidence" value="ECO:0007669"/>
    <property type="project" value="InterPro"/>
</dbReference>
<keyword evidence="6" id="KW-0227">DNA damage</keyword>
<dbReference type="EC" id="2.1.1.63" evidence="3"/>
<dbReference type="CDD" id="cd06445">
    <property type="entry name" value="ATase"/>
    <property type="match status" value="1"/>
</dbReference>